<dbReference type="EMBL" id="MN738808">
    <property type="protein sequence ID" value="QHS84379.1"/>
    <property type="molecule type" value="Genomic_DNA"/>
</dbReference>
<dbReference type="InterPro" id="IPR008775">
    <property type="entry name" value="Phytyl_CoA_dOase-like"/>
</dbReference>
<evidence type="ECO:0008006" key="2">
    <source>
        <dbReference type="Google" id="ProtNLM"/>
    </source>
</evidence>
<reference evidence="1" key="1">
    <citation type="journal article" date="2020" name="Nature">
        <title>Giant virus diversity and host interactions through global metagenomics.</title>
        <authorList>
            <person name="Schulz F."/>
            <person name="Roux S."/>
            <person name="Paez-Espino D."/>
            <person name="Jungbluth S."/>
            <person name="Walsh D.A."/>
            <person name="Denef V.J."/>
            <person name="McMahon K.D."/>
            <person name="Konstantinidis K.T."/>
            <person name="Eloe-Fadrosh E.A."/>
            <person name="Kyrpides N.C."/>
            <person name="Woyke T."/>
        </authorList>
    </citation>
    <scope>NUCLEOTIDE SEQUENCE</scope>
    <source>
        <strain evidence="1">GVMAG-S-ERX556022-25</strain>
    </source>
</reference>
<accession>A0A6C0AWP2</accession>
<evidence type="ECO:0000313" key="1">
    <source>
        <dbReference type="EMBL" id="QHS84379.1"/>
    </source>
</evidence>
<dbReference type="SUPFAM" id="SSF51197">
    <property type="entry name" value="Clavaminate synthase-like"/>
    <property type="match status" value="1"/>
</dbReference>
<protein>
    <recommendedName>
        <fullName evidence="2">Phytanoyl-CoA dioxygenase</fullName>
    </recommendedName>
</protein>
<organism evidence="1">
    <name type="scientific">viral metagenome</name>
    <dbReference type="NCBI Taxonomy" id="1070528"/>
    <lineage>
        <taxon>unclassified sequences</taxon>
        <taxon>metagenomes</taxon>
        <taxon>organismal metagenomes</taxon>
    </lineage>
</organism>
<dbReference type="AlphaFoldDB" id="A0A6C0AWP2"/>
<name>A0A6C0AWP2_9ZZZZ</name>
<dbReference type="Pfam" id="PF05721">
    <property type="entry name" value="PhyH"/>
    <property type="match status" value="1"/>
</dbReference>
<dbReference type="Gene3D" id="2.60.120.620">
    <property type="entry name" value="q2cbj1_9rhob like domain"/>
    <property type="match status" value="1"/>
</dbReference>
<sequence>MSYLLCGSKPYQNINFIKLIDNNFDNIIRFNMNVPNCDSIYGNINSTVQVLNTHVLEHYIQKADLNKWLKDYHMLDKQQIINFFNYINNNSISIKFIGCSIKCNNNKDKINLLLKKILSNNLFTNGKIPRCGLGFIADIYDKKIVPFLIGYGIYEEDSDKSYYLQANKIGDCHNATLEKKILIDFHNNNIVDATLSCIEDKILPTLNCKYIKPKIQSVIYILKTYGICILKNYYSQEILDNLIKEYHKIFEEQQSKIEVLDKEECSNDERIFHAQKYSEHIKQYFSDDKLFNSIAVEYTKHKLNKKTLINKVVYEEGKIKNSGAGWHRDNHDCQFKVLMYLSDVNEKNGPFQFITNSSKKYVGYPPPRTKSYNTRFHDKTIEDLIEKNVNCNLHDVIGEKGTIAIVDTTYIHRGKIIEQGERYAITEYFI</sequence>
<proteinExistence type="predicted"/>